<feature type="region of interest" description="Disordered" evidence="1">
    <location>
        <begin position="26"/>
        <end position="93"/>
    </location>
</feature>
<evidence type="ECO:0000313" key="3">
    <source>
        <dbReference type="Proteomes" id="UP001189429"/>
    </source>
</evidence>
<feature type="compositionally biased region" description="Basic and acidic residues" evidence="1">
    <location>
        <begin position="488"/>
        <end position="504"/>
    </location>
</feature>
<comment type="caution">
    <text evidence="2">The sequence shown here is derived from an EMBL/GenBank/DDBJ whole genome shotgun (WGS) entry which is preliminary data.</text>
</comment>
<feature type="non-terminal residue" evidence="2">
    <location>
        <position position="751"/>
    </location>
</feature>
<dbReference type="Proteomes" id="UP001189429">
    <property type="component" value="Unassembled WGS sequence"/>
</dbReference>
<proteinExistence type="predicted"/>
<sequence>MDEALRALEARPVAAEQQIVERQRQEAALQSQPVEARTVIDRLSAQTTAVPAGPPEAPAPTTGQDGNAPVDTRALGKPPPHSGDATTEGKPESGLAWQQWSFTFRAYAGAFGASRREALDFAARRTDEDQPISNVAMEPRERRLSAQIFYALALTCRGRASSAVQRVPEGGGIEARRQLRIEFEPQLPSRFQGMLQQLLDPARGPDAVENIYAWGQQLNQYEEQSGDTMADAIRLATLNSKPLKGNLRTRLKLQAGRLHTCGAARDEAISHLRATASQEQEPVPMDLSPATVCFYCAKPNRAKQECRALATDRANKGIKPDKAGRRMGKPVDEVTGKRADAEKGNMAALAALSVIVMGDCRALEGDEIDLLFDARAAMSVCPPTWAPEVAVDECRGAALYQAGGNEVVHYVRKEVSMVDQSSGEQPTVNIEAKGVRKPIMAASSAVDAGYGTRLHSGGRYVAKPKHARKNGALVIPARRRSSSGELRAAQEKDEGQKKRARFSDDLEESEGARPTLTKAPAPWPSAEEKARHELTHCPRRAWRRYCLTGQATEGPHESQSKESTVAKLALDCCFLAREGELQETAVLVAKKGVDDVAVEFVLFYLDARGAGEVALRADQGPVIQALLVELRRRQVEHRRAAIEKSTKHDSKANGGIEVVARRVESPTRTCVAVTEDMRKTEATSQSVIPPWLARHSAYIITRFALKSDGRSAWATMQGKEFTSPLAGVGETAGAELIRKDQSKLDPRWASG</sequence>
<name>A0ABN9XMM9_9DINO</name>
<protein>
    <submittedName>
        <fullName evidence="2">Uncharacterized protein</fullName>
    </submittedName>
</protein>
<evidence type="ECO:0000256" key="1">
    <source>
        <dbReference type="SAM" id="MobiDB-lite"/>
    </source>
</evidence>
<accession>A0ABN9XMM9</accession>
<gene>
    <name evidence="2" type="ORF">PCOR1329_LOCUS77738</name>
</gene>
<evidence type="ECO:0000313" key="2">
    <source>
        <dbReference type="EMBL" id="CAK0900469.1"/>
    </source>
</evidence>
<feature type="region of interest" description="Disordered" evidence="1">
    <location>
        <begin position="465"/>
        <end position="532"/>
    </location>
</feature>
<feature type="region of interest" description="Disordered" evidence="1">
    <location>
        <begin position="317"/>
        <end position="338"/>
    </location>
</feature>
<keyword evidence="3" id="KW-1185">Reference proteome</keyword>
<reference evidence="2" key="1">
    <citation type="submission" date="2023-10" db="EMBL/GenBank/DDBJ databases">
        <authorList>
            <person name="Chen Y."/>
            <person name="Shah S."/>
            <person name="Dougan E. K."/>
            <person name="Thang M."/>
            <person name="Chan C."/>
        </authorList>
    </citation>
    <scope>NUCLEOTIDE SEQUENCE [LARGE SCALE GENOMIC DNA]</scope>
</reference>
<dbReference type="EMBL" id="CAUYUJ010020782">
    <property type="protein sequence ID" value="CAK0900469.1"/>
    <property type="molecule type" value="Genomic_DNA"/>
</dbReference>
<organism evidence="2 3">
    <name type="scientific">Prorocentrum cordatum</name>
    <dbReference type="NCBI Taxonomy" id="2364126"/>
    <lineage>
        <taxon>Eukaryota</taxon>
        <taxon>Sar</taxon>
        <taxon>Alveolata</taxon>
        <taxon>Dinophyceae</taxon>
        <taxon>Prorocentrales</taxon>
        <taxon>Prorocentraceae</taxon>
        <taxon>Prorocentrum</taxon>
    </lineage>
</organism>